<evidence type="ECO:0000313" key="3">
    <source>
        <dbReference type="Proteomes" id="UP000293380"/>
    </source>
</evidence>
<comment type="caution">
    <text evidence="2">The sequence shown here is derived from an EMBL/GenBank/DDBJ whole genome shotgun (WGS) entry which is preliminary data.</text>
</comment>
<reference evidence="2 3" key="1">
    <citation type="submission" date="2019-02" db="EMBL/GenBank/DDBJ databases">
        <title>Comparative genomic analysis of the Hafnia genus genomes.</title>
        <authorList>
            <person name="Zhiqiu Y."/>
            <person name="Chao Y."/>
            <person name="Yuhui D."/>
            <person name="Di H."/>
            <person name="Bin L."/>
        </authorList>
    </citation>
    <scope>NUCLEOTIDE SEQUENCE [LARGE SCALE GENOMIC DNA]</scope>
    <source>
        <strain evidence="2 3">PCM_1194</strain>
    </source>
</reference>
<feature type="compositionally biased region" description="Basic and acidic residues" evidence="1">
    <location>
        <begin position="499"/>
        <end position="515"/>
    </location>
</feature>
<dbReference type="AlphaFoldDB" id="A0A4Q9ETY9"/>
<evidence type="ECO:0008006" key="4">
    <source>
        <dbReference type="Google" id="ProtNLM"/>
    </source>
</evidence>
<gene>
    <name evidence="2" type="ORF">EYY89_09235</name>
</gene>
<accession>A0A4Q9ETY9</accession>
<protein>
    <recommendedName>
        <fullName evidence="4">Phage tail tape measure protein</fullName>
    </recommendedName>
</protein>
<organism evidence="2 3">
    <name type="scientific">Hafnia paralvei</name>
    <dbReference type="NCBI Taxonomy" id="546367"/>
    <lineage>
        <taxon>Bacteria</taxon>
        <taxon>Pseudomonadati</taxon>
        <taxon>Pseudomonadota</taxon>
        <taxon>Gammaproteobacteria</taxon>
        <taxon>Enterobacterales</taxon>
        <taxon>Hafniaceae</taxon>
        <taxon>Hafnia</taxon>
    </lineage>
</organism>
<dbReference type="EMBL" id="SITD01000047">
    <property type="protein sequence ID" value="TBM28243.1"/>
    <property type="molecule type" value="Genomic_DNA"/>
</dbReference>
<proteinExistence type="predicted"/>
<dbReference type="RefSeq" id="WP_130959488.1">
    <property type="nucleotide sequence ID" value="NZ_SITD01000047.1"/>
</dbReference>
<evidence type="ECO:0000256" key="1">
    <source>
        <dbReference type="SAM" id="MobiDB-lite"/>
    </source>
</evidence>
<name>A0A4Q9ETY9_9GAMM</name>
<sequence length="591" mass="64382">MALNQNLKAVITFGGNLDASWNRSTQGINKGIKDVEKQTQKLTKQQQSLSAEIKKAKLAGKDISALKRDYTGVTKEIKKASAAQEALNRDLKRAEQFKRVQGLGKGAFAKAGNIAASMFPGGLALGDGGLIAGALGSLIAPAARNAQTAEKVGIAKSYGVGVETFNAWDSLGKQYGMNGENFGDLFEEYLHKAGEYKQNGKQGGLQDAFETLGFKAGDLAGLSDLEQFSKIVERALTLKDQSKASFALDSLFGGEASKMLMLIKQSGKSYRDLMDEQKRYQLVTEEGARGAMEGNRAVTNLQTVLSSAMDEISGQLGGQLSPQIKALTDNLAEWFKNGGISKIVSFMKNELYPGVLTFGNGVVFVGKIIYAAAKKLSWLLPDDQDNKKRILQSVATGTPVKIAAIQAESEGLGEWFSQNVNQPGRVEMLKKQWQSAEDKAGWLATANPFTNGEFQENTSQQLLDSVDGKPSEGPFSFDWASEMSKNRREASQSSVPTFHENERAKEDAPPRRDSELPDMDAWPTLMQQIDRVDIERKPTSITDSRRQELKVEINVSSEQEGTAIADEVINKAQSTDIFNGNNAMYDNGGLW</sequence>
<feature type="region of interest" description="Disordered" evidence="1">
    <location>
        <begin position="483"/>
        <end position="518"/>
    </location>
</feature>
<dbReference type="Proteomes" id="UP000293380">
    <property type="component" value="Unassembled WGS sequence"/>
</dbReference>
<evidence type="ECO:0000313" key="2">
    <source>
        <dbReference type="EMBL" id="TBM28243.1"/>
    </source>
</evidence>